<accession>A0ABV5XE76</accession>
<name>A0ABV5XE76_9NOCA</name>
<proteinExistence type="predicted"/>
<sequence length="176" mass="18544">MVVFFPGGGSKAASDQDSVFYSNTVDEDGAVKLSVGSASDSGPSVRVDFDALPAGRQLAVPAAAVDGDNSFGDLGAVSVGLESRRKTCHLCTRPRDCRTNDGSCRSIRRADVWRRRAAGQGHNHGLGAIAVPVTVSRWATDLDFVSLKSEVRSSRIAASAGQPKRLGARRITAMLK</sequence>
<dbReference type="Pfam" id="PF02342">
    <property type="entry name" value="TerD"/>
    <property type="match status" value="1"/>
</dbReference>
<dbReference type="RefSeq" id="WP_378374840.1">
    <property type="nucleotide sequence ID" value="NZ_JBHMAS010000026.1"/>
</dbReference>
<dbReference type="Proteomes" id="UP001589587">
    <property type="component" value="Unassembled WGS sequence"/>
</dbReference>
<organism evidence="2 3">
    <name type="scientific">Rhodococcus baikonurensis</name>
    <dbReference type="NCBI Taxonomy" id="172041"/>
    <lineage>
        <taxon>Bacteria</taxon>
        <taxon>Bacillati</taxon>
        <taxon>Actinomycetota</taxon>
        <taxon>Actinomycetes</taxon>
        <taxon>Mycobacteriales</taxon>
        <taxon>Nocardiaceae</taxon>
        <taxon>Rhodococcus</taxon>
        <taxon>Rhodococcus erythropolis group</taxon>
    </lineage>
</organism>
<comment type="caution">
    <text evidence="2">The sequence shown here is derived from an EMBL/GenBank/DDBJ whole genome shotgun (WGS) entry which is preliminary data.</text>
</comment>
<evidence type="ECO:0000259" key="1">
    <source>
        <dbReference type="Pfam" id="PF02342"/>
    </source>
</evidence>
<evidence type="ECO:0000313" key="3">
    <source>
        <dbReference type="Proteomes" id="UP001589587"/>
    </source>
</evidence>
<dbReference type="InterPro" id="IPR003325">
    <property type="entry name" value="TerD"/>
</dbReference>
<gene>
    <name evidence="2" type="ORF">ACFFQ6_13780</name>
</gene>
<dbReference type="EMBL" id="JBHMAS010000026">
    <property type="protein sequence ID" value="MFB9780764.1"/>
    <property type="molecule type" value="Genomic_DNA"/>
</dbReference>
<dbReference type="Gene3D" id="2.60.60.30">
    <property type="entry name" value="sav2460 like domains"/>
    <property type="match status" value="1"/>
</dbReference>
<reference evidence="2 3" key="1">
    <citation type="submission" date="2024-09" db="EMBL/GenBank/DDBJ databases">
        <authorList>
            <person name="Sun Q."/>
            <person name="Mori K."/>
        </authorList>
    </citation>
    <scope>NUCLEOTIDE SEQUENCE [LARGE SCALE GENOMIC DNA]</scope>
    <source>
        <strain evidence="2 3">JCM 11411</strain>
    </source>
</reference>
<evidence type="ECO:0000313" key="2">
    <source>
        <dbReference type="EMBL" id="MFB9780764.1"/>
    </source>
</evidence>
<keyword evidence="3" id="KW-1185">Reference proteome</keyword>
<feature type="domain" description="TerD" evidence="1">
    <location>
        <begin position="2"/>
        <end position="130"/>
    </location>
</feature>
<protein>
    <submittedName>
        <fullName evidence="2">TerD family protein</fullName>
    </submittedName>
</protein>